<dbReference type="Pfam" id="PF12799">
    <property type="entry name" value="LRR_4"/>
    <property type="match status" value="1"/>
</dbReference>
<evidence type="ECO:0000256" key="1">
    <source>
        <dbReference type="ARBA" id="ARBA00004370"/>
    </source>
</evidence>
<dbReference type="GO" id="GO:0051707">
    <property type="term" value="P:response to other organism"/>
    <property type="evidence" value="ECO:0007669"/>
    <property type="project" value="UniProtKB-ARBA"/>
</dbReference>
<dbReference type="SMART" id="SM00369">
    <property type="entry name" value="LRR_TYP"/>
    <property type="match status" value="4"/>
</dbReference>
<gene>
    <name evidence="14" type="ORF">ILEXP_LOCUS41898</name>
</gene>
<organism evidence="14 15">
    <name type="scientific">Ilex paraguariensis</name>
    <name type="common">yerba mate</name>
    <dbReference type="NCBI Taxonomy" id="185542"/>
    <lineage>
        <taxon>Eukaryota</taxon>
        <taxon>Viridiplantae</taxon>
        <taxon>Streptophyta</taxon>
        <taxon>Embryophyta</taxon>
        <taxon>Tracheophyta</taxon>
        <taxon>Spermatophyta</taxon>
        <taxon>Magnoliopsida</taxon>
        <taxon>eudicotyledons</taxon>
        <taxon>Gunneridae</taxon>
        <taxon>Pentapetalae</taxon>
        <taxon>asterids</taxon>
        <taxon>campanulids</taxon>
        <taxon>Aquifoliales</taxon>
        <taxon>Aquifoliaceae</taxon>
        <taxon>Ilex</taxon>
    </lineage>
</organism>
<proteinExistence type="predicted"/>
<evidence type="ECO:0000256" key="5">
    <source>
        <dbReference type="ARBA" id="ARBA00022737"/>
    </source>
</evidence>
<dbReference type="PANTHER" id="PTHR48010">
    <property type="entry name" value="OS05G0588300 PROTEIN"/>
    <property type="match status" value="1"/>
</dbReference>
<keyword evidence="7" id="KW-0067">ATP-binding</keyword>
<dbReference type="SUPFAM" id="SSF56112">
    <property type="entry name" value="Protein kinase-like (PK-like)"/>
    <property type="match status" value="2"/>
</dbReference>
<evidence type="ECO:0000256" key="6">
    <source>
        <dbReference type="ARBA" id="ARBA00022741"/>
    </source>
</evidence>
<sequence>MISYSPILPLLFTLFVSFLSAIDSDLVADRAALLRLSSAVGGITRFWDLNNTTCSWVGVTCDAAINRVTELRLPGDGLRGQVPVNSIGNLTQLRVLSLRRNSLSGALPSDLGSCVELRNLILHENDFSGGIPASLFGLNNLLRLDLAGNNFVGEISPEFNNLTRLRTLYLENNQLTGSLPQLENLSSLREFNVSFNRLNGSIPSRLGRFSTNSFLGNSLCGSPLDSCSNGGNKLSGGAIAGIVIGSVIGFLLVILILFILWRKYRNGEDGRRVVTSPFPPSPVKLPEHDNRRRRTDIVRENHEFDNGFSNMAAMRVRVGNVVKNRGNDGMVSFGDGAEVLSLEDLLTASAEVLGRGTVGTTYKAYLEGGIEVVVKRLKNVVVSEREFRENVEALGALVHENLVPLRAYYYGRDEKLIVYESMPMGSLAALLHGSAENGEDGRRVVTSPFPPSPVKLPEHDNRRRRTDIVRENHEFDNGFSNMAAMRVRVGNVVKNRGNDGMVSFGDGAEVLILEDLLTASAEVLGRGTVGTTYKAYLEGGIEVVVKRLKNVVVSEREFRENVEALGALVHENLVPLRAYYYGRDEKLIVYESMPMGSLAALLHGSRSSYRAPLSWEVRSRIAFEVACGIEYLHSLDPNASHGNIKASNIFLADNYRACISEFGIAQLVSSTSSPNLIGYQAPEVLDSRKVSQKADIYCFGILLLELLTGKAPTDALNEEGVDLPRWVQSVAEEKWTIDVFDPELLGHHYIEDQLVKLLHLAIYCTSKHLDKRPSIGEVTSKIKEICGSRQQELQPSRIEVSY</sequence>
<protein>
    <recommendedName>
        <fullName evidence="13">Protein kinase domain-containing protein</fullName>
    </recommendedName>
</protein>
<dbReference type="Pfam" id="PF07714">
    <property type="entry name" value="PK_Tyr_Ser-Thr"/>
    <property type="match status" value="2"/>
</dbReference>
<keyword evidence="9 11" id="KW-0472">Membrane</keyword>
<dbReference type="Gene3D" id="3.80.10.10">
    <property type="entry name" value="Ribonuclease Inhibitor"/>
    <property type="match status" value="2"/>
</dbReference>
<dbReference type="InterPro" id="IPR013210">
    <property type="entry name" value="LRR_N_plant-typ"/>
</dbReference>
<feature type="domain" description="Protein kinase" evidence="13">
    <location>
        <begin position="518"/>
        <end position="785"/>
    </location>
</feature>
<evidence type="ECO:0000313" key="15">
    <source>
        <dbReference type="Proteomes" id="UP001642360"/>
    </source>
</evidence>
<evidence type="ECO:0000256" key="4">
    <source>
        <dbReference type="ARBA" id="ARBA00022729"/>
    </source>
</evidence>
<dbReference type="Pfam" id="PF08263">
    <property type="entry name" value="LRRNT_2"/>
    <property type="match status" value="1"/>
</dbReference>
<evidence type="ECO:0000259" key="13">
    <source>
        <dbReference type="PROSITE" id="PS50011"/>
    </source>
</evidence>
<comment type="subcellular location">
    <subcellularLocation>
        <location evidence="1">Membrane</location>
    </subcellularLocation>
</comment>
<dbReference type="AlphaFoldDB" id="A0ABC8TW18"/>
<dbReference type="Proteomes" id="UP001642360">
    <property type="component" value="Unassembled WGS sequence"/>
</dbReference>
<comment type="caution">
    <text evidence="14">The sequence shown here is derived from an EMBL/GenBank/DDBJ whole genome shotgun (WGS) entry which is preliminary data.</text>
</comment>
<dbReference type="InterPro" id="IPR003591">
    <property type="entry name" value="Leu-rich_rpt_typical-subtyp"/>
</dbReference>
<dbReference type="PANTHER" id="PTHR48010:SF36">
    <property type="entry name" value="LEUCINE-RICH REPEAT PROTEIN, PLANT-TYPE-RELATED"/>
    <property type="match status" value="1"/>
</dbReference>
<dbReference type="EMBL" id="CAUOFW020005946">
    <property type="protein sequence ID" value="CAK9172257.1"/>
    <property type="molecule type" value="Genomic_DNA"/>
</dbReference>
<evidence type="ECO:0000256" key="9">
    <source>
        <dbReference type="ARBA" id="ARBA00023136"/>
    </source>
</evidence>
<dbReference type="InterPro" id="IPR011009">
    <property type="entry name" value="Kinase-like_dom_sf"/>
</dbReference>
<feature type="region of interest" description="Disordered" evidence="10">
    <location>
        <begin position="440"/>
        <end position="459"/>
    </location>
</feature>
<dbReference type="InterPro" id="IPR001611">
    <property type="entry name" value="Leu-rich_rpt"/>
</dbReference>
<evidence type="ECO:0000256" key="10">
    <source>
        <dbReference type="SAM" id="MobiDB-lite"/>
    </source>
</evidence>
<evidence type="ECO:0000256" key="7">
    <source>
        <dbReference type="ARBA" id="ARBA00022840"/>
    </source>
</evidence>
<dbReference type="PROSITE" id="PS50011">
    <property type="entry name" value="PROTEIN_KINASE_DOM"/>
    <property type="match status" value="1"/>
</dbReference>
<dbReference type="SUPFAM" id="SSF52058">
    <property type="entry name" value="L domain-like"/>
    <property type="match status" value="1"/>
</dbReference>
<keyword evidence="8 11" id="KW-1133">Transmembrane helix</keyword>
<dbReference type="GO" id="GO:0005524">
    <property type="term" value="F:ATP binding"/>
    <property type="evidence" value="ECO:0007669"/>
    <property type="project" value="UniProtKB-KW"/>
</dbReference>
<dbReference type="FunFam" id="3.80.10.10:FF:000234">
    <property type="entry name" value="Probable inactive receptor kinase RLK902"/>
    <property type="match status" value="1"/>
</dbReference>
<dbReference type="InterPro" id="IPR001245">
    <property type="entry name" value="Ser-Thr/Tyr_kinase_cat_dom"/>
</dbReference>
<evidence type="ECO:0000256" key="12">
    <source>
        <dbReference type="SAM" id="SignalP"/>
    </source>
</evidence>
<dbReference type="Gene3D" id="3.30.200.20">
    <property type="entry name" value="Phosphorylase Kinase, domain 1"/>
    <property type="match status" value="2"/>
</dbReference>
<evidence type="ECO:0000256" key="8">
    <source>
        <dbReference type="ARBA" id="ARBA00022989"/>
    </source>
</evidence>
<keyword evidence="15" id="KW-1185">Reference proteome</keyword>
<evidence type="ECO:0000256" key="3">
    <source>
        <dbReference type="ARBA" id="ARBA00022692"/>
    </source>
</evidence>
<name>A0ABC8TW18_9AQUA</name>
<evidence type="ECO:0000256" key="11">
    <source>
        <dbReference type="SAM" id="Phobius"/>
    </source>
</evidence>
<dbReference type="Pfam" id="PF00560">
    <property type="entry name" value="LRR_1"/>
    <property type="match status" value="2"/>
</dbReference>
<keyword evidence="3 11" id="KW-0812">Transmembrane</keyword>
<keyword evidence="2" id="KW-0433">Leucine-rich repeat</keyword>
<dbReference type="InterPro" id="IPR032675">
    <property type="entry name" value="LRR_dom_sf"/>
</dbReference>
<dbReference type="GO" id="GO:0016020">
    <property type="term" value="C:membrane"/>
    <property type="evidence" value="ECO:0007669"/>
    <property type="project" value="UniProtKB-SubCell"/>
</dbReference>
<feature type="chain" id="PRO_5044879740" description="Protein kinase domain-containing protein" evidence="12">
    <location>
        <begin position="22"/>
        <end position="802"/>
    </location>
</feature>
<evidence type="ECO:0000313" key="14">
    <source>
        <dbReference type="EMBL" id="CAK9172257.1"/>
    </source>
</evidence>
<accession>A0ABC8TW18</accession>
<dbReference type="FunFam" id="1.10.510.10:FF:000095">
    <property type="entry name" value="protein STRUBBELIG-RECEPTOR FAMILY 8"/>
    <property type="match status" value="1"/>
</dbReference>
<keyword evidence="4 12" id="KW-0732">Signal</keyword>
<feature type="transmembrane region" description="Helical" evidence="11">
    <location>
        <begin position="238"/>
        <end position="261"/>
    </location>
</feature>
<dbReference type="GO" id="GO:0006952">
    <property type="term" value="P:defense response"/>
    <property type="evidence" value="ECO:0007669"/>
    <property type="project" value="UniProtKB-ARBA"/>
</dbReference>
<dbReference type="PROSITE" id="PS51450">
    <property type="entry name" value="LRR"/>
    <property type="match status" value="1"/>
</dbReference>
<feature type="signal peptide" evidence="12">
    <location>
        <begin position="1"/>
        <end position="21"/>
    </location>
</feature>
<evidence type="ECO:0000256" key="2">
    <source>
        <dbReference type="ARBA" id="ARBA00022614"/>
    </source>
</evidence>
<dbReference type="InterPro" id="IPR025875">
    <property type="entry name" value="Leu-rich_rpt_4"/>
</dbReference>
<dbReference type="InterPro" id="IPR050994">
    <property type="entry name" value="At_inactive_RLKs"/>
</dbReference>
<keyword evidence="5" id="KW-0677">Repeat</keyword>
<dbReference type="Gene3D" id="1.10.510.10">
    <property type="entry name" value="Transferase(Phosphotransferase) domain 1"/>
    <property type="match status" value="1"/>
</dbReference>
<reference evidence="14 15" key="1">
    <citation type="submission" date="2024-02" db="EMBL/GenBank/DDBJ databases">
        <authorList>
            <person name="Vignale AGUSTIN F."/>
            <person name="Sosa J E."/>
            <person name="Modenutti C."/>
        </authorList>
    </citation>
    <scope>NUCLEOTIDE SEQUENCE [LARGE SCALE GENOMIC DNA]</scope>
</reference>
<keyword evidence="6" id="KW-0547">Nucleotide-binding</keyword>
<dbReference type="InterPro" id="IPR000719">
    <property type="entry name" value="Prot_kinase_dom"/>
</dbReference>